<organism evidence="2">
    <name type="scientific">Tanacetum cinerariifolium</name>
    <name type="common">Dalmatian daisy</name>
    <name type="synonym">Chrysanthemum cinerariifolium</name>
    <dbReference type="NCBI Taxonomy" id="118510"/>
    <lineage>
        <taxon>Eukaryota</taxon>
        <taxon>Viridiplantae</taxon>
        <taxon>Streptophyta</taxon>
        <taxon>Embryophyta</taxon>
        <taxon>Tracheophyta</taxon>
        <taxon>Spermatophyta</taxon>
        <taxon>Magnoliopsida</taxon>
        <taxon>eudicotyledons</taxon>
        <taxon>Gunneridae</taxon>
        <taxon>Pentapetalae</taxon>
        <taxon>asterids</taxon>
        <taxon>campanulids</taxon>
        <taxon>Asterales</taxon>
        <taxon>Asteraceae</taxon>
        <taxon>Asteroideae</taxon>
        <taxon>Anthemideae</taxon>
        <taxon>Anthemidinae</taxon>
        <taxon>Tanacetum</taxon>
    </lineage>
</organism>
<feature type="region of interest" description="Disordered" evidence="1">
    <location>
        <begin position="1"/>
        <end position="35"/>
    </location>
</feature>
<sequence>MSITPPPSSPPRPHHRHPSVTINHRKPPPLTSLLPLSATDLHPRCHHVAHLTIVVTTFTAMTPHQKSATTTATPVAAAQALYHHRRHHHSEFKIFEFTSGFSVRARISFMG</sequence>
<comment type="caution">
    <text evidence="2">The sequence shown here is derived from an EMBL/GenBank/DDBJ whole genome shotgun (WGS) entry which is preliminary data.</text>
</comment>
<reference evidence="2" key="1">
    <citation type="journal article" date="2019" name="Sci. Rep.">
        <title>Draft genome of Tanacetum cinerariifolium, the natural source of mosquito coil.</title>
        <authorList>
            <person name="Yamashiro T."/>
            <person name="Shiraishi A."/>
            <person name="Satake H."/>
            <person name="Nakayama K."/>
        </authorList>
    </citation>
    <scope>NUCLEOTIDE SEQUENCE</scope>
</reference>
<protein>
    <submittedName>
        <fullName evidence="2">Uncharacterized protein</fullName>
    </submittedName>
</protein>
<proteinExistence type="predicted"/>
<evidence type="ECO:0000256" key="1">
    <source>
        <dbReference type="SAM" id="MobiDB-lite"/>
    </source>
</evidence>
<evidence type="ECO:0000313" key="2">
    <source>
        <dbReference type="EMBL" id="GEZ15167.1"/>
    </source>
</evidence>
<name>A0A699I338_TANCI</name>
<dbReference type="EMBL" id="BKCJ010246276">
    <property type="protein sequence ID" value="GEZ15167.1"/>
    <property type="molecule type" value="Genomic_DNA"/>
</dbReference>
<dbReference type="AlphaFoldDB" id="A0A699I338"/>
<feature type="compositionally biased region" description="Basic residues" evidence="1">
    <location>
        <begin position="12"/>
        <end position="27"/>
    </location>
</feature>
<accession>A0A699I338</accession>
<feature type="compositionally biased region" description="Pro residues" evidence="1">
    <location>
        <begin position="1"/>
        <end position="11"/>
    </location>
</feature>
<gene>
    <name evidence="2" type="ORF">Tci_487140</name>
</gene>